<keyword evidence="5" id="KW-0863">Zinc-finger</keyword>
<dbReference type="Pfam" id="PF13878">
    <property type="entry name" value="zf-C2H2_3"/>
    <property type="match status" value="1"/>
</dbReference>
<evidence type="ECO:0000256" key="7">
    <source>
        <dbReference type="ARBA" id="ARBA00023242"/>
    </source>
</evidence>
<name>A0ABN8CKH0_9STRA</name>
<comment type="similarity">
    <text evidence="2">Belongs to the acetyltransferase family. ECO subfamily.</text>
</comment>
<dbReference type="Proteomes" id="UP001158986">
    <property type="component" value="Unassembled WGS sequence"/>
</dbReference>
<gene>
    <name evidence="12" type="ORF">PBS001_LOCUS355</name>
</gene>
<evidence type="ECO:0000256" key="10">
    <source>
        <dbReference type="SAM" id="MobiDB-lite"/>
    </source>
</evidence>
<dbReference type="PANTHER" id="PTHR45884:SF2">
    <property type="entry name" value="N-ACETYLTRANSFERASE ECO"/>
    <property type="match status" value="1"/>
</dbReference>
<evidence type="ECO:0000256" key="8">
    <source>
        <dbReference type="ARBA" id="ARBA00023306"/>
    </source>
</evidence>
<evidence type="ECO:0000256" key="2">
    <source>
        <dbReference type="ARBA" id="ARBA00005816"/>
    </source>
</evidence>
<evidence type="ECO:0000256" key="4">
    <source>
        <dbReference type="ARBA" id="ARBA00022723"/>
    </source>
</evidence>
<accession>A0ABN8CKH0</accession>
<feature type="region of interest" description="Disordered" evidence="10">
    <location>
        <begin position="1"/>
        <end position="32"/>
    </location>
</feature>
<dbReference type="PANTHER" id="PTHR45884">
    <property type="entry name" value="N-ACETYLTRANSFERASE ECO"/>
    <property type="match status" value="1"/>
</dbReference>
<dbReference type="InterPro" id="IPR000182">
    <property type="entry name" value="GNAT_dom"/>
</dbReference>
<evidence type="ECO:0000256" key="5">
    <source>
        <dbReference type="ARBA" id="ARBA00022771"/>
    </source>
</evidence>
<comment type="caution">
    <text evidence="12">The sequence shown here is derived from an EMBL/GenBank/DDBJ whole genome shotgun (WGS) entry which is preliminary data.</text>
</comment>
<dbReference type="PROSITE" id="PS51186">
    <property type="entry name" value="GNAT"/>
    <property type="match status" value="1"/>
</dbReference>
<evidence type="ECO:0000256" key="9">
    <source>
        <dbReference type="ARBA" id="ARBA00023315"/>
    </source>
</evidence>
<dbReference type="SUPFAM" id="SSF55729">
    <property type="entry name" value="Acyl-CoA N-acyltransferases (Nat)"/>
    <property type="match status" value="1"/>
</dbReference>
<dbReference type="InterPro" id="IPR016181">
    <property type="entry name" value="Acyl_CoA_acyltransferase"/>
</dbReference>
<dbReference type="Gene3D" id="3.40.630.30">
    <property type="match status" value="1"/>
</dbReference>
<evidence type="ECO:0000256" key="3">
    <source>
        <dbReference type="ARBA" id="ARBA00022679"/>
    </source>
</evidence>
<keyword evidence="8" id="KW-0131">Cell cycle</keyword>
<keyword evidence="3" id="KW-0808">Transferase</keyword>
<feature type="domain" description="N-acetyltransferase" evidence="11">
    <location>
        <begin position="148"/>
        <end position="307"/>
    </location>
</feature>
<dbReference type="Pfam" id="PF13880">
    <property type="entry name" value="Acetyltransf_13"/>
    <property type="match status" value="1"/>
</dbReference>
<organism evidence="12 13">
    <name type="scientific">Peronospora belbahrii</name>
    <dbReference type="NCBI Taxonomy" id="622444"/>
    <lineage>
        <taxon>Eukaryota</taxon>
        <taxon>Sar</taxon>
        <taxon>Stramenopiles</taxon>
        <taxon>Oomycota</taxon>
        <taxon>Peronosporomycetes</taxon>
        <taxon>Peronosporales</taxon>
        <taxon>Peronosporaceae</taxon>
        <taxon>Peronospora</taxon>
    </lineage>
</organism>
<dbReference type="EMBL" id="CAKLCB010000014">
    <property type="protein sequence ID" value="CAH0513547.1"/>
    <property type="molecule type" value="Genomic_DNA"/>
</dbReference>
<keyword evidence="6" id="KW-0862">Zinc</keyword>
<dbReference type="InterPro" id="IPR028009">
    <property type="entry name" value="ESCO_Acetyltransf_dom"/>
</dbReference>
<evidence type="ECO:0000313" key="12">
    <source>
        <dbReference type="EMBL" id="CAH0513547.1"/>
    </source>
</evidence>
<keyword evidence="13" id="KW-1185">Reference proteome</keyword>
<reference evidence="12 13" key="1">
    <citation type="submission" date="2021-11" db="EMBL/GenBank/DDBJ databases">
        <authorList>
            <person name="Islam A."/>
            <person name="Islam S."/>
            <person name="Flora M.S."/>
            <person name="Rahman M."/>
            <person name="Ziaur R.M."/>
            <person name="Epstein J.H."/>
            <person name="Hassan M."/>
            <person name="Klassen M."/>
            <person name="Woodard K."/>
            <person name="Webb A."/>
            <person name="Webby R.J."/>
            <person name="El Zowalaty M.E."/>
        </authorList>
    </citation>
    <scope>NUCLEOTIDE SEQUENCE [LARGE SCALE GENOMIC DNA]</scope>
    <source>
        <strain evidence="12">Pbs1</strain>
    </source>
</reference>
<dbReference type="InterPro" id="IPR028005">
    <property type="entry name" value="AcTrfase_ESCO_Znf_dom"/>
</dbReference>
<keyword evidence="9" id="KW-0012">Acyltransferase</keyword>
<evidence type="ECO:0000256" key="1">
    <source>
        <dbReference type="ARBA" id="ARBA00004123"/>
    </source>
</evidence>
<evidence type="ECO:0000256" key="6">
    <source>
        <dbReference type="ARBA" id="ARBA00022833"/>
    </source>
</evidence>
<comment type="subcellular location">
    <subcellularLocation>
        <location evidence="1">Nucleus</location>
    </subcellularLocation>
</comment>
<keyword evidence="7" id="KW-0539">Nucleus</keyword>
<protein>
    <recommendedName>
        <fullName evidence="11">N-acetyltransferase domain-containing protein</fullName>
    </recommendedName>
</protein>
<evidence type="ECO:0000313" key="13">
    <source>
        <dbReference type="Proteomes" id="UP001158986"/>
    </source>
</evidence>
<keyword evidence="4" id="KW-0479">Metal-binding</keyword>
<proteinExistence type="inferred from homology"/>
<evidence type="ECO:0000259" key="11">
    <source>
        <dbReference type="PROSITE" id="PS51186"/>
    </source>
</evidence>
<sequence>MANDLLMRSEKLYPDQTMSKRKRSSNLHDTGCTKKKIKSSTMSSWLSPLPKDRMVKSIITPMKPPVKKMMSMSKLHPFTQQSYIDVGQRDFGKHVTCSTCHLLYTAGEEEDEKEHEKFCRRIKRGVTISKWKTERTLKTFLDTRDRILEIRGDDPSFHVKKLLEIKAVLDDALGFVLEEEFLQRSHFIYVQDHRVVGCVNVERITEAFTLDKSASNMVKMNDKSSVTERGALTASTTSQSAVVGICQIWVHPSFRRRSIATRMVNIVREKSIYGMRIAKHRVAFAQPTRNGLQFAQKYMEPCEVLIY</sequence>